<dbReference type="OrthoDB" id="28197at2157"/>
<proteinExistence type="predicted"/>
<accession>A1RTK9</accession>
<feature type="coiled-coil region" evidence="1">
    <location>
        <begin position="154"/>
        <end position="188"/>
    </location>
</feature>
<sequence>MSVCPALRRVESGFICSYSNKPIDPFSWYCIGNYTECPIFIRFSREEKKPAAPKPEEAPKPLTEVIPLAPEKAETEFEKAIKPAVDNVVLKYDDLVKKLDDMWKEYESSVIGARKQWEVEKMTLVRAQEILNKTIGDYEKMLAEVELKKDFMPQDAYENIKRELETKLESLKGLLDEVRSKYAALEENLGAHFKRVLSTSTNAEVISLKLSLSKLDELLKEGKISQETYEKLKKELEELLK</sequence>
<keyword evidence="1" id="KW-0175">Coiled coil</keyword>
<dbReference type="EMBL" id="CP000504">
    <property type="protein sequence ID" value="ABL88291.1"/>
    <property type="molecule type" value="Genomic_DNA"/>
</dbReference>
<name>A1RTK9_PYRIL</name>
<evidence type="ECO:0000313" key="3">
    <source>
        <dbReference type="Proteomes" id="UP000002595"/>
    </source>
</evidence>
<dbReference type="STRING" id="384616.Pisl_1120"/>
<reference evidence="2" key="1">
    <citation type="submission" date="2006-12" db="EMBL/GenBank/DDBJ databases">
        <title>Complete sequence of Pyrobaculum islandicum DSM 4184.</title>
        <authorList>
            <person name="Copeland A."/>
            <person name="Lucas S."/>
            <person name="Lapidus A."/>
            <person name="Barry K."/>
            <person name="Detter J.C."/>
            <person name="Glavina del Rio T."/>
            <person name="Dalin E."/>
            <person name="Tice H."/>
            <person name="Pitluck S."/>
            <person name="Meincke L."/>
            <person name="Brettin T."/>
            <person name="Bruce D."/>
            <person name="Han C."/>
            <person name="Tapia R."/>
            <person name="Gilna P."/>
            <person name="Schmutz J."/>
            <person name="Larimer F."/>
            <person name="Land M."/>
            <person name="Hauser L."/>
            <person name="Kyrpides N."/>
            <person name="Mikhailova N."/>
            <person name="Cozen A.E."/>
            <person name="Fitz-Gibbon S.T."/>
            <person name="House C.H."/>
            <person name="Saltikov C."/>
            <person name="Lowe T."/>
            <person name="Richardson P."/>
        </authorList>
    </citation>
    <scope>NUCLEOTIDE SEQUENCE [LARGE SCALE GENOMIC DNA]</scope>
    <source>
        <strain evidence="2">DSM 4184</strain>
    </source>
</reference>
<dbReference type="GeneID" id="4616390"/>
<dbReference type="KEGG" id="pis:Pisl_1120"/>
<organism evidence="2 3">
    <name type="scientific">Pyrobaculum islandicum (strain DSM 4184 / JCM 9189 / GEO3)</name>
    <dbReference type="NCBI Taxonomy" id="384616"/>
    <lineage>
        <taxon>Archaea</taxon>
        <taxon>Thermoproteota</taxon>
        <taxon>Thermoprotei</taxon>
        <taxon>Thermoproteales</taxon>
        <taxon>Thermoproteaceae</taxon>
        <taxon>Pyrobaculum</taxon>
    </lineage>
</organism>
<keyword evidence="3" id="KW-1185">Reference proteome</keyword>
<gene>
    <name evidence="2" type="ordered locus">Pisl_1120</name>
</gene>
<dbReference type="HOGENOM" id="CLU_1149861_0_0_2"/>
<protein>
    <submittedName>
        <fullName evidence="2">Uncharacterized protein</fullName>
    </submittedName>
</protein>
<evidence type="ECO:0000256" key="1">
    <source>
        <dbReference type="SAM" id="Coils"/>
    </source>
</evidence>
<dbReference type="eggNOG" id="arCOG03733">
    <property type="taxonomic scope" value="Archaea"/>
</dbReference>
<dbReference type="Proteomes" id="UP000002595">
    <property type="component" value="Chromosome"/>
</dbReference>
<dbReference type="RefSeq" id="WP_011762866.1">
    <property type="nucleotide sequence ID" value="NC_008701.1"/>
</dbReference>
<evidence type="ECO:0000313" key="2">
    <source>
        <dbReference type="EMBL" id="ABL88291.1"/>
    </source>
</evidence>
<dbReference type="AlphaFoldDB" id="A1RTK9"/>